<reference evidence="2 3" key="1">
    <citation type="submission" date="2016-02" db="EMBL/GenBank/DDBJ databases">
        <authorList>
            <person name="Wen L."/>
            <person name="He K."/>
            <person name="Yang H."/>
        </authorList>
    </citation>
    <scope>NUCLEOTIDE SEQUENCE [LARGE SCALE GENOMIC DNA]</scope>
    <source>
        <strain evidence="2 3">KLE1704</strain>
    </source>
</reference>
<protein>
    <recommendedName>
        <fullName evidence="4">Haem-binding uptake Tiki superfamily ChaN domain-containing protein</fullName>
    </recommendedName>
</protein>
<dbReference type="SUPFAM" id="SSF159501">
    <property type="entry name" value="EreA/ChaN-like"/>
    <property type="match status" value="2"/>
</dbReference>
<dbReference type="Proteomes" id="UP000070319">
    <property type="component" value="Unassembled WGS sequence"/>
</dbReference>
<sequence length="379" mass="43484">MKQLLLLLLCATSYFTANAQSVINSDAYYSHIERNGQEPMQYVADKIRRYSVVAIGEDHWIKDHPLFLCDVIGAMATDTTANIDVLALEFGNSMDQKLVNELLNSSEYREDLVFKILQHAPDDYGNPYKEYADVFRKVWETNQTKPKEYRTRIVLLDPAYIQQVFDKEKVQYTCSRDDNMVNLIRWYIIQRKHVVFYAGGAHTTAQIRGIRNGNYYYNYPSAGYLLKKCYPNDVFIITLWGAYMGANGYIPNEKIRWVQLAGGVIDEAFRMNGNKPVAFDLGGAFASLTVADYFGNPDGKMIWVDNPVDGSPYVKRNLLADGCDGIIFIKPTGEFSGIHLIDIYDEEFLKRIEKRSEGKCKTAEEALKEIKKWHPILEY</sequence>
<accession>A0A139KNC4</accession>
<gene>
    <name evidence="2" type="ORF">HMPREF2531_05217</name>
</gene>
<dbReference type="PATRIC" id="fig|329854.7.peg.5287"/>
<feature type="signal peptide" evidence="1">
    <location>
        <begin position="1"/>
        <end position="19"/>
    </location>
</feature>
<comment type="caution">
    <text evidence="2">The sequence shown here is derived from an EMBL/GenBank/DDBJ whole genome shotgun (WGS) entry which is preliminary data.</text>
</comment>
<evidence type="ECO:0008006" key="4">
    <source>
        <dbReference type="Google" id="ProtNLM"/>
    </source>
</evidence>
<proteinExistence type="predicted"/>
<dbReference type="EMBL" id="LTDF01000177">
    <property type="protein sequence ID" value="KXT40670.1"/>
    <property type="molecule type" value="Genomic_DNA"/>
</dbReference>
<dbReference type="AlphaFoldDB" id="A0A139KNC4"/>
<feature type="chain" id="PRO_5007486632" description="Haem-binding uptake Tiki superfamily ChaN domain-containing protein" evidence="1">
    <location>
        <begin position="20"/>
        <end position="379"/>
    </location>
</feature>
<name>A0A139KNC4_9BACE</name>
<evidence type="ECO:0000313" key="2">
    <source>
        <dbReference type="EMBL" id="KXT40670.1"/>
    </source>
</evidence>
<evidence type="ECO:0000256" key="1">
    <source>
        <dbReference type="SAM" id="SignalP"/>
    </source>
</evidence>
<dbReference type="RefSeq" id="WP_061438266.1">
    <property type="nucleotide sequence ID" value="NZ_KQ968741.1"/>
</dbReference>
<evidence type="ECO:0000313" key="3">
    <source>
        <dbReference type="Proteomes" id="UP000070319"/>
    </source>
</evidence>
<organism evidence="2">
    <name type="scientific">Bacteroides intestinalis</name>
    <dbReference type="NCBI Taxonomy" id="329854"/>
    <lineage>
        <taxon>Bacteria</taxon>
        <taxon>Pseudomonadati</taxon>
        <taxon>Bacteroidota</taxon>
        <taxon>Bacteroidia</taxon>
        <taxon>Bacteroidales</taxon>
        <taxon>Bacteroidaceae</taxon>
        <taxon>Bacteroides</taxon>
    </lineage>
</organism>
<keyword evidence="1" id="KW-0732">Signal</keyword>